<dbReference type="InterPro" id="IPR021109">
    <property type="entry name" value="Peptidase_aspartic_dom_sf"/>
</dbReference>
<evidence type="ECO:0008006" key="4">
    <source>
        <dbReference type="Google" id="ProtNLM"/>
    </source>
</evidence>
<proteinExistence type="predicted"/>
<dbReference type="PANTHER" id="PTHR15503">
    <property type="entry name" value="LDOC1 RELATED"/>
    <property type="match status" value="1"/>
</dbReference>
<feature type="compositionally biased region" description="Basic and acidic residues" evidence="1">
    <location>
        <begin position="212"/>
        <end position="225"/>
    </location>
</feature>
<dbReference type="PANTHER" id="PTHR15503:SF45">
    <property type="entry name" value="RNA-DIRECTED DNA POLYMERASE HOMOLOG"/>
    <property type="match status" value="1"/>
</dbReference>
<accession>A0A5D3CC75</accession>
<dbReference type="SUPFAM" id="SSF56672">
    <property type="entry name" value="DNA/RNA polymerases"/>
    <property type="match status" value="1"/>
</dbReference>
<evidence type="ECO:0000256" key="1">
    <source>
        <dbReference type="SAM" id="MobiDB-lite"/>
    </source>
</evidence>
<dbReference type="Proteomes" id="UP000321947">
    <property type="component" value="Unassembled WGS sequence"/>
</dbReference>
<dbReference type="CDD" id="cd00303">
    <property type="entry name" value="retropepsin_like"/>
    <property type="match status" value="1"/>
</dbReference>
<gene>
    <name evidence="2" type="ORF">E5676_scaffold265G00940</name>
</gene>
<sequence>MAEGRSLSRTYLSKVLFTYDQSRLDEISDKTDTIDAVAGRVKGLPIQELLARVDTLQANVGRTSNDEYVDSSSGFVAQMEGRVNELDSSEKTLLDMINGMSEDFRATLDVVKNGIADVNTKLSLTMRAMANQVSIEGAVPVTKATNTVTDEAKVTLAMMYLREDAKLWWRVQDLMSAYAAAKRLFDLTSNFQDVRSHQSSSSRRNRNSRSSSPKDARGDKDSGRDHRLYQLNIENTWRRLNNRSPPKRPLSFFICKGPHLARECTNKVDFHAFQASLIPDLDGKSNQAEGEVGQIEREARCLRLRWGKDSRIMKVVNYVALPVVGLVKQTVIRLGGWKGPVDFVVVKMDDFDVVLGMEFLLEHQVIPMLSAKCLVITGSFPTVVPADIRQPNGFKMISAMQLDKSPVQEELPFAAILLGALGKLGRKRTDHGIEPPSEAKASAKNAYRTTPLKLVVLQKQSKKLLGTGVSRPVQAPWGAPVLSLKKKDRSLRWCIGRRIQNKLTIRRRYPFSLLLNLFDRSRGVKYFPKSDIRPRYCRVRAMEAVGLEATGVTGLRTYEFPVAFNDLKQAMIEGPSLGVIDATKPPKVKTEQFNCVLEEYLHHFVDGRQKDWVQLLNITQFGHGAQIESLIKRSQFEIKGSRYYVLSSLTDGSYIGNSSQVCRVEKKREQMADIAQVCLEEASRAMEERVDQKRCPFKFEWMTKLRL</sequence>
<feature type="region of interest" description="Disordered" evidence="1">
    <location>
        <begin position="195"/>
        <end position="225"/>
    </location>
</feature>
<dbReference type="InterPro" id="IPR043128">
    <property type="entry name" value="Rev_trsase/Diguanyl_cyclase"/>
</dbReference>
<dbReference type="EMBL" id="SSTD01012952">
    <property type="protein sequence ID" value="TYK07966.1"/>
    <property type="molecule type" value="Genomic_DNA"/>
</dbReference>
<dbReference type="Gene3D" id="2.40.70.10">
    <property type="entry name" value="Acid Proteases"/>
    <property type="match status" value="1"/>
</dbReference>
<name>A0A5D3CC75_CUCMM</name>
<dbReference type="InterPro" id="IPR032567">
    <property type="entry name" value="RTL1-rel"/>
</dbReference>
<evidence type="ECO:0000313" key="3">
    <source>
        <dbReference type="Proteomes" id="UP000321947"/>
    </source>
</evidence>
<evidence type="ECO:0000313" key="2">
    <source>
        <dbReference type="EMBL" id="TYK07966.1"/>
    </source>
</evidence>
<dbReference type="InterPro" id="IPR043502">
    <property type="entry name" value="DNA/RNA_pol_sf"/>
</dbReference>
<dbReference type="Gene3D" id="3.10.10.10">
    <property type="entry name" value="HIV Type 1 Reverse Transcriptase, subunit A, domain 1"/>
    <property type="match status" value="1"/>
</dbReference>
<dbReference type="AlphaFoldDB" id="A0A5D3CC75"/>
<dbReference type="Gene3D" id="3.30.70.270">
    <property type="match status" value="1"/>
</dbReference>
<protein>
    <recommendedName>
        <fullName evidence="4">Reverse transcriptase</fullName>
    </recommendedName>
</protein>
<comment type="caution">
    <text evidence="2">The sequence shown here is derived from an EMBL/GenBank/DDBJ whole genome shotgun (WGS) entry which is preliminary data.</text>
</comment>
<organism evidence="2 3">
    <name type="scientific">Cucumis melo var. makuwa</name>
    <name type="common">Oriental melon</name>
    <dbReference type="NCBI Taxonomy" id="1194695"/>
    <lineage>
        <taxon>Eukaryota</taxon>
        <taxon>Viridiplantae</taxon>
        <taxon>Streptophyta</taxon>
        <taxon>Embryophyta</taxon>
        <taxon>Tracheophyta</taxon>
        <taxon>Spermatophyta</taxon>
        <taxon>Magnoliopsida</taxon>
        <taxon>eudicotyledons</taxon>
        <taxon>Gunneridae</taxon>
        <taxon>Pentapetalae</taxon>
        <taxon>rosids</taxon>
        <taxon>fabids</taxon>
        <taxon>Cucurbitales</taxon>
        <taxon>Cucurbitaceae</taxon>
        <taxon>Benincaseae</taxon>
        <taxon>Cucumis</taxon>
    </lineage>
</organism>
<reference evidence="2 3" key="1">
    <citation type="submission" date="2019-08" db="EMBL/GenBank/DDBJ databases">
        <title>Draft genome sequences of two oriental melons (Cucumis melo L. var makuwa).</title>
        <authorList>
            <person name="Kwon S.-Y."/>
        </authorList>
    </citation>
    <scope>NUCLEOTIDE SEQUENCE [LARGE SCALE GENOMIC DNA]</scope>
    <source>
        <strain evidence="3">cv. Chang Bougi</strain>
        <tissue evidence="2">Leaf</tissue>
    </source>
</reference>